<dbReference type="EMBL" id="CP000482">
    <property type="protein sequence ID" value="ABK98848.1"/>
    <property type="molecule type" value="Genomic_DNA"/>
</dbReference>
<dbReference type="RefSeq" id="WP_011735150.1">
    <property type="nucleotide sequence ID" value="NC_008609.1"/>
</dbReference>
<organism evidence="1 2">
    <name type="scientific">Pelobacter propionicus (strain DSM 2379 / NBRC 103807 / OttBd1)</name>
    <dbReference type="NCBI Taxonomy" id="338966"/>
    <lineage>
        <taxon>Bacteria</taxon>
        <taxon>Pseudomonadati</taxon>
        <taxon>Thermodesulfobacteriota</taxon>
        <taxon>Desulfuromonadia</taxon>
        <taxon>Desulfuromonadales</taxon>
        <taxon>Desulfuromonadaceae</taxon>
        <taxon>Pelobacter</taxon>
    </lineage>
</organism>
<sequence length="85" mass="9621">MNDQTTQNQDVFPQVRIKSPVMEAWLNSLADIAVSLRLQKQLKIVDMEQDHAFVEESGNLTMATTVDGEPVRMVVPESMWSFCGH</sequence>
<dbReference type="AlphaFoldDB" id="A1ANC8"/>
<reference evidence="1 2" key="1">
    <citation type="submission" date="2006-10" db="EMBL/GenBank/DDBJ databases">
        <title>Complete sequence of chromosome of Pelobacter propionicus DSM 2379.</title>
        <authorList>
            <consortium name="US DOE Joint Genome Institute"/>
            <person name="Copeland A."/>
            <person name="Lucas S."/>
            <person name="Lapidus A."/>
            <person name="Barry K."/>
            <person name="Detter J.C."/>
            <person name="Glavina del Rio T."/>
            <person name="Hammon N."/>
            <person name="Israni S."/>
            <person name="Dalin E."/>
            <person name="Tice H."/>
            <person name="Pitluck S."/>
            <person name="Saunders E."/>
            <person name="Brettin T."/>
            <person name="Bruce D."/>
            <person name="Han C."/>
            <person name="Tapia R."/>
            <person name="Schmutz J."/>
            <person name="Larimer F."/>
            <person name="Land M."/>
            <person name="Hauser L."/>
            <person name="Kyrpides N."/>
            <person name="Kim E."/>
            <person name="Lovley D."/>
            <person name="Richardson P."/>
        </authorList>
    </citation>
    <scope>NUCLEOTIDE SEQUENCE [LARGE SCALE GENOMIC DNA]</scope>
    <source>
        <strain evidence="2">DSM 2379 / NBRC 103807 / OttBd1</strain>
    </source>
</reference>
<dbReference type="STRING" id="338966.Ppro_1227"/>
<accession>A1ANC8</accession>
<keyword evidence="2" id="KW-1185">Reference proteome</keyword>
<name>A1ANC8_PELPD</name>
<dbReference type="HOGENOM" id="CLU_2509759_0_0_7"/>
<proteinExistence type="predicted"/>
<evidence type="ECO:0000313" key="2">
    <source>
        <dbReference type="Proteomes" id="UP000006732"/>
    </source>
</evidence>
<protein>
    <submittedName>
        <fullName evidence="1">Uncharacterized protein</fullName>
    </submittedName>
</protein>
<dbReference type="Proteomes" id="UP000006732">
    <property type="component" value="Chromosome"/>
</dbReference>
<gene>
    <name evidence="1" type="ordered locus">Ppro_1227</name>
</gene>
<evidence type="ECO:0000313" key="1">
    <source>
        <dbReference type="EMBL" id="ABK98848.1"/>
    </source>
</evidence>
<dbReference type="KEGG" id="ppd:Ppro_1227"/>